<keyword evidence="2" id="KW-0472">Membrane</keyword>
<sequence length="116" mass="12860">MQFLKALFWFLILGLVAAFAVTNWHPVEIRLWSGLVADVNLPFLLLLVYLGGLLPILVIHHTMRWRNRSRIAMLERTIEDLRPVPTPSPAPMPDPDPAPAPEAPTAPTPSQTPAAP</sequence>
<reference evidence="3 4" key="1">
    <citation type="submission" date="2019-07" db="EMBL/GenBank/DDBJ databases">
        <title>Sphingomonas alkalisoli sp. nov., isolated from rhizosphere soil of Suaedae salsa.</title>
        <authorList>
            <person name="Zhang H."/>
            <person name="Xu L."/>
            <person name="Zhang J.-X."/>
            <person name="Sun J.-Q."/>
        </authorList>
    </citation>
    <scope>NUCLEOTIDE SEQUENCE [LARGE SCALE GENOMIC DNA]</scope>
    <source>
        <strain evidence="3 4">XS-10</strain>
    </source>
</reference>
<dbReference type="RefSeq" id="WP_145845498.1">
    <property type="nucleotide sequence ID" value="NZ_CP042239.1"/>
</dbReference>
<proteinExistence type="predicted"/>
<dbReference type="OrthoDB" id="7595841at2"/>
<organism evidence="3 4">
    <name type="scientific">Sphingomonas suaedae</name>
    <dbReference type="NCBI Taxonomy" id="2599297"/>
    <lineage>
        <taxon>Bacteria</taxon>
        <taxon>Pseudomonadati</taxon>
        <taxon>Pseudomonadota</taxon>
        <taxon>Alphaproteobacteria</taxon>
        <taxon>Sphingomonadales</taxon>
        <taxon>Sphingomonadaceae</taxon>
        <taxon>Sphingomonas</taxon>
    </lineage>
</organism>
<dbReference type="Proteomes" id="UP000318055">
    <property type="component" value="Chromosome"/>
</dbReference>
<accession>A0A518RDE7</accession>
<protein>
    <recommendedName>
        <fullName evidence="5">DUF1049 domain-containing protein</fullName>
    </recommendedName>
</protein>
<dbReference type="KEGG" id="ssua:FPZ54_05175"/>
<keyword evidence="4" id="KW-1185">Reference proteome</keyword>
<keyword evidence="2" id="KW-0812">Transmembrane</keyword>
<dbReference type="AlphaFoldDB" id="A0A518RDE7"/>
<feature type="region of interest" description="Disordered" evidence="1">
    <location>
        <begin position="82"/>
        <end position="116"/>
    </location>
</feature>
<evidence type="ECO:0008006" key="5">
    <source>
        <dbReference type="Google" id="ProtNLM"/>
    </source>
</evidence>
<gene>
    <name evidence="3" type="ORF">FPZ54_05175</name>
</gene>
<name>A0A518RDE7_9SPHN</name>
<evidence type="ECO:0000313" key="4">
    <source>
        <dbReference type="Proteomes" id="UP000318055"/>
    </source>
</evidence>
<evidence type="ECO:0000313" key="3">
    <source>
        <dbReference type="EMBL" id="QDX25473.1"/>
    </source>
</evidence>
<keyword evidence="2" id="KW-1133">Transmembrane helix</keyword>
<evidence type="ECO:0000256" key="1">
    <source>
        <dbReference type="SAM" id="MobiDB-lite"/>
    </source>
</evidence>
<evidence type="ECO:0000256" key="2">
    <source>
        <dbReference type="SAM" id="Phobius"/>
    </source>
</evidence>
<dbReference type="EMBL" id="CP042239">
    <property type="protein sequence ID" value="QDX25473.1"/>
    <property type="molecule type" value="Genomic_DNA"/>
</dbReference>
<feature type="compositionally biased region" description="Pro residues" evidence="1">
    <location>
        <begin position="84"/>
        <end position="107"/>
    </location>
</feature>
<feature type="transmembrane region" description="Helical" evidence="2">
    <location>
        <begin position="44"/>
        <end position="63"/>
    </location>
</feature>